<dbReference type="OMA" id="RNTKKEH"/>
<protein>
    <recommendedName>
        <fullName evidence="5">IF rod domain-containing protein</fullName>
    </recommendedName>
</protein>
<evidence type="ECO:0000313" key="6">
    <source>
        <dbReference type="EMBL" id="TRY75263.1"/>
    </source>
</evidence>
<dbReference type="SUPFAM" id="SSF64593">
    <property type="entry name" value="Intermediate filament protein, coiled coil region"/>
    <property type="match status" value="1"/>
</dbReference>
<gene>
    <name evidence="6" type="ORF">TCAL_08308</name>
</gene>
<feature type="compositionally biased region" description="Low complexity" evidence="4">
    <location>
        <begin position="8"/>
        <end position="20"/>
    </location>
</feature>
<keyword evidence="2 3" id="KW-0175">Coiled coil</keyword>
<dbReference type="Pfam" id="PF00038">
    <property type="entry name" value="Filament"/>
    <property type="match status" value="1"/>
</dbReference>
<dbReference type="GO" id="GO:0090435">
    <property type="term" value="P:protein localization to nuclear envelope"/>
    <property type="evidence" value="ECO:0007669"/>
    <property type="project" value="TreeGrafter"/>
</dbReference>
<organism evidence="6 7">
    <name type="scientific">Tigriopus californicus</name>
    <name type="common">Marine copepod</name>
    <dbReference type="NCBI Taxonomy" id="6832"/>
    <lineage>
        <taxon>Eukaryota</taxon>
        <taxon>Metazoa</taxon>
        <taxon>Ecdysozoa</taxon>
        <taxon>Arthropoda</taxon>
        <taxon>Crustacea</taxon>
        <taxon>Multicrustacea</taxon>
        <taxon>Hexanauplia</taxon>
        <taxon>Copepoda</taxon>
        <taxon>Harpacticoida</taxon>
        <taxon>Harpacticidae</taxon>
        <taxon>Tigriopus</taxon>
    </lineage>
</organism>
<dbReference type="GO" id="GO:0005200">
    <property type="term" value="F:structural constituent of cytoskeleton"/>
    <property type="evidence" value="ECO:0007669"/>
    <property type="project" value="TreeGrafter"/>
</dbReference>
<dbReference type="GO" id="GO:0006998">
    <property type="term" value="P:nuclear envelope organization"/>
    <property type="evidence" value="ECO:0007669"/>
    <property type="project" value="TreeGrafter"/>
</dbReference>
<dbReference type="AlphaFoldDB" id="A0A553PC60"/>
<dbReference type="GO" id="GO:0007097">
    <property type="term" value="P:nuclear migration"/>
    <property type="evidence" value="ECO:0007669"/>
    <property type="project" value="TreeGrafter"/>
</dbReference>
<dbReference type="Proteomes" id="UP000318571">
    <property type="component" value="Chromosome 2"/>
</dbReference>
<dbReference type="PANTHER" id="PTHR45721:SF11">
    <property type="entry name" value="LAMIN DM0-RELATED"/>
    <property type="match status" value="1"/>
</dbReference>
<evidence type="ECO:0000256" key="1">
    <source>
        <dbReference type="ARBA" id="ARBA00022754"/>
    </source>
</evidence>
<feature type="non-terminal residue" evidence="6">
    <location>
        <position position="355"/>
    </location>
</feature>
<dbReference type="GO" id="GO:0005652">
    <property type="term" value="C:nuclear lamina"/>
    <property type="evidence" value="ECO:0007669"/>
    <property type="project" value="TreeGrafter"/>
</dbReference>
<reference evidence="6 7" key="1">
    <citation type="journal article" date="2018" name="Nat. Ecol. Evol.">
        <title>Genomic signatures of mitonuclear coevolution across populations of Tigriopus californicus.</title>
        <authorList>
            <person name="Barreto F.S."/>
            <person name="Watson E.T."/>
            <person name="Lima T.G."/>
            <person name="Willett C.S."/>
            <person name="Edmands S."/>
            <person name="Li W."/>
            <person name="Burton R.S."/>
        </authorList>
    </citation>
    <scope>NUCLEOTIDE SEQUENCE [LARGE SCALE GENOMIC DNA]</scope>
    <source>
        <strain evidence="6 7">San Diego</strain>
    </source>
</reference>
<feature type="region of interest" description="Disordered" evidence="4">
    <location>
        <begin position="1"/>
        <end position="56"/>
    </location>
</feature>
<dbReference type="PROSITE" id="PS51842">
    <property type="entry name" value="IF_ROD_2"/>
    <property type="match status" value="1"/>
</dbReference>
<dbReference type="EMBL" id="VCGU01000005">
    <property type="protein sequence ID" value="TRY75263.1"/>
    <property type="molecule type" value="Genomic_DNA"/>
</dbReference>
<evidence type="ECO:0000313" key="7">
    <source>
        <dbReference type="Proteomes" id="UP000318571"/>
    </source>
</evidence>
<sequence length="355" mass="41101">MTKRSSRRGGPSASSSSSTSHTPVVMTPDSGSGGARPHRSPSPLSPTRLTRLDEKREMRHLNDRLASYIERVRSQQIEIGHLQHEVSTIEETKSTEIITMKNAYVSEIAQLRKALDETSKERARLQIDADKFEKENRELRGKLREKEKGLDHATVELKGLMSRFTLMEDEYKNADQELRQLKPEQQRLLQKLDDAKRNLEDETLKRIDLQNQLQTAQEGLKFENQLLEQQLNESRVRKQTEISELDGKLTEQYEEKLQLSLNELRETYEQQLSENRNEFTRVYDNKLKSLQEKLDRVRSESAGSVQEMRELETKITGLTSRNLELESSNATLAKRMEELLRDMDAAAKNFRAQMA</sequence>
<comment type="caution">
    <text evidence="6">The sequence shown here is derived from an EMBL/GenBank/DDBJ whole genome shotgun (WGS) entry which is preliminary data.</text>
</comment>
<feature type="coiled-coil region" evidence="3">
    <location>
        <begin position="58"/>
        <end position="353"/>
    </location>
</feature>
<feature type="domain" description="IF rod" evidence="5">
    <location>
        <begin position="54"/>
        <end position="355"/>
    </location>
</feature>
<dbReference type="PANTHER" id="PTHR45721">
    <property type="entry name" value="LAMIN DM0-RELATED"/>
    <property type="match status" value="1"/>
</dbReference>
<proteinExistence type="predicted"/>
<dbReference type="Gene3D" id="1.20.5.1160">
    <property type="entry name" value="Vasodilator-stimulated phosphoprotein"/>
    <property type="match status" value="1"/>
</dbReference>
<accession>A0A553PC60</accession>
<dbReference type="InterPro" id="IPR039008">
    <property type="entry name" value="IF_rod_dom"/>
</dbReference>
<dbReference type="GO" id="GO:0031507">
    <property type="term" value="P:heterochromatin formation"/>
    <property type="evidence" value="ECO:0007669"/>
    <property type="project" value="TreeGrafter"/>
</dbReference>
<evidence type="ECO:0000256" key="4">
    <source>
        <dbReference type="SAM" id="MobiDB-lite"/>
    </source>
</evidence>
<dbReference type="STRING" id="6832.A0A553PC60"/>
<name>A0A553PC60_TIGCA</name>
<evidence type="ECO:0000256" key="3">
    <source>
        <dbReference type="SAM" id="Coils"/>
    </source>
</evidence>
<keyword evidence="1" id="KW-0403">Intermediate filament</keyword>
<dbReference type="GO" id="GO:0051664">
    <property type="term" value="P:nuclear pore localization"/>
    <property type="evidence" value="ECO:0007669"/>
    <property type="project" value="TreeGrafter"/>
</dbReference>
<keyword evidence="7" id="KW-1185">Reference proteome</keyword>
<evidence type="ECO:0000256" key="2">
    <source>
        <dbReference type="ARBA" id="ARBA00023054"/>
    </source>
</evidence>
<evidence type="ECO:0000259" key="5">
    <source>
        <dbReference type="PROSITE" id="PS51842"/>
    </source>
</evidence>
<dbReference type="Gene3D" id="1.20.5.500">
    <property type="entry name" value="Single helix bin"/>
    <property type="match status" value="1"/>
</dbReference>
<dbReference type="GO" id="GO:0005882">
    <property type="term" value="C:intermediate filament"/>
    <property type="evidence" value="ECO:0007669"/>
    <property type="project" value="UniProtKB-KW"/>
</dbReference>